<feature type="domain" description="Peptidase A1" evidence="7">
    <location>
        <begin position="90"/>
        <end position="432"/>
    </location>
</feature>
<dbReference type="Pfam" id="PF14543">
    <property type="entry name" value="TAXi_N"/>
    <property type="match status" value="1"/>
</dbReference>
<keyword evidence="5" id="KW-0325">Glycoprotein</keyword>
<keyword evidence="6" id="KW-0732">Signal</keyword>
<keyword evidence="2" id="KW-0645">Protease</keyword>
<dbReference type="PANTHER" id="PTHR47967:SF128">
    <property type="entry name" value="ASPARTIC PROTEINASE CDR1-LIKE"/>
    <property type="match status" value="1"/>
</dbReference>
<dbReference type="GO" id="GO:0005576">
    <property type="term" value="C:extracellular region"/>
    <property type="evidence" value="ECO:0007669"/>
    <property type="project" value="TreeGrafter"/>
</dbReference>
<dbReference type="InterPro" id="IPR034161">
    <property type="entry name" value="Pepsin-like_plant"/>
</dbReference>
<dbReference type="InterPro" id="IPR021109">
    <property type="entry name" value="Peptidase_aspartic_dom_sf"/>
</dbReference>
<keyword evidence="9" id="KW-1185">Reference proteome</keyword>
<proteinExistence type="inferred from homology"/>
<evidence type="ECO:0000256" key="4">
    <source>
        <dbReference type="ARBA" id="ARBA00022801"/>
    </source>
</evidence>
<dbReference type="PROSITE" id="PS51767">
    <property type="entry name" value="PEPTIDASE_A1"/>
    <property type="match status" value="1"/>
</dbReference>
<evidence type="ECO:0000256" key="6">
    <source>
        <dbReference type="SAM" id="SignalP"/>
    </source>
</evidence>
<dbReference type="Gene3D" id="2.40.70.10">
    <property type="entry name" value="Acid Proteases"/>
    <property type="match status" value="2"/>
</dbReference>
<feature type="signal peptide" evidence="6">
    <location>
        <begin position="1"/>
        <end position="23"/>
    </location>
</feature>
<keyword evidence="3" id="KW-0064">Aspartyl protease</keyword>
<dbReference type="OMA" id="HARFELC"/>
<dbReference type="InterPro" id="IPR032861">
    <property type="entry name" value="TAXi_N"/>
</dbReference>
<dbReference type="CDD" id="cd05476">
    <property type="entry name" value="pepsin_A_like_plant"/>
    <property type="match status" value="1"/>
</dbReference>
<keyword evidence="4" id="KW-0378">Hydrolase</keyword>
<evidence type="ECO:0000256" key="3">
    <source>
        <dbReference type="ARBA" id="ARBA00022750"/>
    </source>
</evidence>
<dbReference type="InterPro" id="IPR001969">
    <property type="entry name" value="Aspartic_peptidase_AS"/>
</dbReference>
<dbReference type="FunFam" id="2.40.70.10:FF:000033">
    <property type="entry name" value="Aspartyl protease family protein"/>
    <property type="match status" value="1"/>
</dbReference>
<dbReference type="SUPFAM" id="SSF50630">
    <property type="entry name" value="Acid proteases"/>
    <property type="match status" value="1"/>
</dbReference>
<dbReference type="InterPro" id="IPR033121">
    <property type="entry name" value="PEPTIDASE_A1"/>
</dbReference>
<comment type="caution">
    <text evidence="8">The sequence shown here is derived from an EMBL/GenBank/DDBJ whole genome shotgun (WGS) entry which is preliminary data.</text>
</comment>
<evidence type="ECO:0000313" key="8">
    <source>
        <dbReference type="EMBL" id="KAF8403688.1"/>
    </source>
</evidence>
<name>A0A834ZEG6_TETSI</name>
<evidence type="ECO:0000313" key="9">
    <source>
        <dbReference type="Proteomes" id="UP000655225"/>
    </source>
</evidence>
<dbReference type="AlphaFoldDB" id="A0A834ZEG6"/>
<evidence type="ECO:0000259" key="7">
    <source>
        <dbReference type="PROSITE" id="PS51767"/>
    </source>
</evidence>
<dbReference type="PANTHER" id="PTHR47967">
    <property type="entry name" value="OS07G0603500 PROTEIN-RELATED"/>
    <property type="match status" value="1"/>
</dbReference>
<protein>
    <recommendedName>
        <fullName evidence="7">Peptidase A1 domain-containing protein</fullName>
    </recommendedName>
</protein>
<accession>A0A834ZEG6</accession>
<feature type="chain" id="PRO_5032569367" description="Peptidase A1 domain-containing protein" evidence="6">
    <location>
        <begin position="24"/>
        <end position="441"/>
    </location>
</feature>
<dbReference type="GO" id="GO:0004190">
    <property type="term" value="F:aspartic-type endopeptidase activity"/>
    <property type="evidence" value="ECO:0007669"/>
    <property type="project" value="UniProtKB-KW"/>
</dbReference>
<dbReference type="Pfam" id="PF14541">
    <property type="entry name" value="TAXi_C"/>
    <property type="match status" value="1"/>
</dbReference>
<evidence type="ECO:0000256" key="2">
    <source>
        <dbReference type="ARBA" id="ARBA00022670"/>
    </source>
</evidence>
<gene>
    <name evidence="8" type="ORF">HHK36_011792</name>
</gene>
<dbReference type="EMBL" id="JABCRI010000007">
    <property type="protein sequence ID" value="KAF8403688.1"/>
    <property type="molecule type" value="Genomic_DNA"/>
</dbReference>
<evidence type="ECO:0000256" key="5">
    <source>
        <dbReference type="ARBA" id="ARBA00023180"/>
    </source>
</evidence>
<reference evidence="8 9" key="1">
    <citation type="submission" date="2020-04" db="EMBL/GenBank/DDBJ databases">
        <title>Plant Genome Project.</title>
        <authorList>
            <person name="Zhang R.-G."/>
        </authorList>
    </citation>
    <scope>NUCLEOTIDE SEQUENCE [LARGE SCALE GENOMIC DNA]</scope>
    <source>
        <strain evidence="8">YNK0</strain>
        <tissue evidence="8">Leaf</tissue>
    </source>
</reference>
<dbReference type="GO" id="GO:0006508">
    <property type="term" value="P:proteolysis"/>
    <property type="evidence" value="ECO:0007669"/>
    <property type="project" value="UniProtKB-KW"/>
</dbReference>
<dbReference type="OrthoDB" id="2747330at2759"/>
<comment type="similarity">
    <text evidence="1">Belongs to the peptidase A1 family.</text>
</comment>
<organism evidence="8 9">
    <name type="scientific">Tetracentron sinense</name>
    <name type="common">Spur-leaf</name>
    <dbReference type="NCBI Taxonomy" id="13715"/>
    <lineage>
        <taxon>Eukaryota</taxon>
        <taxon>Viridiplantae</taxon>
        <taxon>Streptophyta</taxon>
        <taxon>Embryophyta</taxon>
        <taxon>Tracheophyta</taxon>
        <taxon>Spermatophyta</taxon>
        <taxon>Magnoliopsida</taxon>
        <taxon>Trochodendrales</taxon>
        <taxon>Trochodendraceae</taxon>
        <taxon>Tetracentron</taxon>
    </lineage>
</organism>
<dbReference type="InterPro" id="IPR032799">
    <property type="entry name" value="TAXi_C"/>
</dbReference>
<dbReference type="InterPro" id="IPR051708">
    <property type="entry name" value="Plant_Aspart_Prot_A1"/>
</dbReference>
<dbReference type="Proteomes" id="UP000655225">
    <property type="component" value="Unassembled WGS sequence"/>
</dbReference>
<evidence type="ECO:0000256" key="1">
    <source>
        <dbReference type="ARBA" id="ARBA00007447"/>
    </source>
</evidence>
<sequence>MTGSTTLPLNIALLISLISLSSSIDFQGSLIHSNSPRSPLYNPKAMPSDRIKASVTNSLSRHRYLEFSKSPSRASPDWVQAPMRPHGIGYVMSYYIGSPATETFGIADTASELIWLQCLPCDYCFDQKLPIFDPIKSSSYRKIKCGDPECQTMDTTICRTDYDICSYSIGYEDYSSSAGDFSSERMIFSDNRSSANYTLLNMLFGCGHSNVAIDEGADNPPGMIGLNNQSLSFLSQIMLNEFSYCLVPIDEVNGSSPIHFGLSASIVGGMTPILDVGGYDGFYYLGLEGISVENEKLPIPVDTFTVKADGSGGFIIDSGTTYSILNSTAHDMLIKEVANKTSLPRVDDTTEQFQLCYNCSIQELDLTPDITFHFTGVGVDLLMTKTNTWTDNGEGLYCLAILPTDGFSIMGTHQQQNINIGYDVMKRVVSFKPMDCTKPPA</sequence>
<dbReference type="PROSITE" id="PS00141">
    <property type="entry name" value="ASP_PROTEASE"/>
    <property type="match status" value="1"/>
</dbReference>